<dbReference type="Proteomes" id="UP000694846">
    <property type="component" value="Unplaced"/>
</dbReference>
<dbReference type="InterPro" id="IPR011992">
    <property type="entry name" value="EF-hand-dom_pair"/>
</dbReference>
<evidence type="ECO:0000313" key="3">
    <source>
        <dbReference type="Proteomes" id="UP000694846"/>
    </source>
</evidence>
<evidence type="ECO:0000313" key="5">
    <source>
        <dbReference type="RefSeq" id="XP_025415758.1"/>
    </source>
</evidence>
<dbReference type="GO" id="GO:0005886">
    <property type="term" value="C:plasma membrane"/>
    <property type="evidence" value="ECO:0007669"/>
    <property type="project" value="TreeGrafter"/>
</dbReference>
<reference evidence="4 5" key="2">
    <citation type="submission" date="2025-04" db="UniProtKB">
        <authorList>
            <consortium name="RefSeq"/>
        </authorList>
    </citation>
    <scope>IDENTIFICATION</scope>
    <source>
        <tissue evidence="4 5">Whole body</tissue>
    </source>
</reference>
<gene>
    <name evidence="4 5" type="primary">LOC112687330</name>
    <name evidence="2" type="ORF">g.131916</name>
</gene>
<name>A0A2S2QNL8_9HEMI</name>
<dbReference type="PANTHER" id="PTHR36300:SF1">
    <property type="entry name" value="RAW, ISOFORM A"/>
    <property type="match status" value="1"/>
</dbReference>
<feature type="region of interest" description="Disordered" evidence="1">
    <location>
        <begin position="1"/>
        <end position="34"/>
    </location>
</feature>
<sequence length="607" mass="67929">MDGDDDDSGGRGCEQMRDRRRRRSTMTATAAATDTAAVSLQQQSCVRRRVVPARRSCSAVTEREMMVAGAWQPSRQHSVTKRSSRIHRELCLAWNSRVGSQNTNAPSHRVQTLFNDLGLYPTSAQVAEMMQCVMKCANRGTSVYMTFGEFCLLAKKLKNGLDRGIPRSVQFSRLLERDQEKHVKGLKKNSRSAHSYDVFLGGSCNPTTWRKDLAVPYLQEAGLSFYNPQVDHWSQDLIEIEHAAKESATILFYVIDSQTRNVVSDIETANFAGHNNNLVLVIHPQDAVTGSIVAGEQITSKEAEDIREALTVLHEIASGQGILVFDNISLALSRVVQILKDKTHHIHGTGEDNTTYCKIRDAFNMFDTKVSGIINIFDARMAIRLLTNQNLSENEVLNLISEQEDYKAVGSNHQACFTFDQFHAIASKFLQLPDKRNRKNGFDIGRTCRPIVGRSLNLSQECTEVTRSSRTTDIYLAGESGDDIRWKEDVAIPMIKKSNLTYHAATRTDISLLLDARTLLFVIPNNSRSLATMTLAAYCIAKSCRMVLCIQNLSKDNCMVRGEKLTQTAINDYNRGRMYLADLASRERVPVFETTIDAVEAAIKKSL</sequence>
<dbReference type="Gene3D" id="3.40.50.450">
    <property type="match status" value="1"/>
</dbReference>
<dbReference type="SUPFAM" id="SSF47473">
    <property type="entry name" value="EF-hand"/>
    <property type="match status" value="1"/>
</dbReference>
<dbReference type="PANTHER" id="PTHR36300">
    <property type="entry name" value="RAW, ISOFORM A"/>
    <property type="match status" value="1"/>
</dbReference>
<protein>
    <submittedName>
        <fullName evidence="4 5">Uncharacterized protein LOC112687330 isoform X1</fullName>
    </submittedName>
</protein>
<dbReference type="Gene3D" id="1.10.238.10">
    <property type="entry name" value="EF-hand"/>
    <property type="match status" value="1"/>
</dbReference>
<feature type="compositionally biased region" description="Low complexity" evidence="1">
    <location>
        <begin position="25"/>
        <end position="34"/>
    </location>
</feature>
<keyword evidence="3" id="KW-1185">Reference proteome</keyword>
<reference evidence="2" key="1">
    <citation type="submission" date="2018-04" db="EMBL/GenBank/DDBJ databases">
        <title>Transcriptome assembly of Sipha flava.</title>
        <authorList>
            <person name="Scully E.D."/>
            <person name="Geib S.M."/>
            <person name="Palmer N.A."/>
            <person name="Koch K."/>
            <person name="Bradshaw J."/>
            <person name="Heng-Moss T."/>
            <person name="Sarath G."/>
        </authorList>
    </citation>
    <scope>NUCLEOTIDE SEQUENCE</scope>
</reference>
<evidence type="ECO:0000313" key="4">
    <source>
        <dbReference type="RefSeq" id="XP_025415757.1"/>
    </source>
</evidence>
<evidence type="ECO:0000313" key="2">
    <source>
        <dbReference type="EMBL" id="MBY79338.1"/>
    </source>
</evidence>
<dbReference type="InterPro" id="IPR039470">
    <property type="entry name" value="Nuc_deoxyri_tr2"/>
</dbReference>
<dbReference type="EMBL" id="GGMS01010135">
    <property type="protein sequence ID" value="MBY79338.1"/>
    <property type="molecule type" value="Transcribed_RNA"/>
</dbReference>
<dbReference type="RefSeq" id="XP_025415757.1">
    <property type="nucleotide sequence ID" value="XM_025559972.1"/>
</dbReference>
<dbReference type="Pfam" id="PF15891">
    <property type="entry name" value="Nuc_deoxyri_tr2"/>
    <property type="match status" value="1"/>
</dbReference>
<dbReference type="AlphaFoldDB" id="A0A2S2QNL8"/>
<organism evidence="2">
    <name type="scientific">Sipha flava</name>
    <name type="common">yellow sugarcane aphid</name>
    <dbReference type="NCBI Taxonomy" id="143950"/>
    <lineage>
        <taxon>Eukaryota</taxon>
        <taxon>Metazoa</taxon>
        <taxon>Ecdysozoa</taxon>
        <taxon>Arthropoda</taxon>
        <taxon>Hexapoda</taxon>
        <taxon>Insecta</taxon>
        <taxon>Pterygota</taxon>
        <taxon>Neoptera</taxon>
        <taxon>Paraneoptera</taxon>
        <taxon>Hemiptera</taxon>
        <taxon>Sternorrhyncha</taxon>
        <taxon>Aphidomorpha</taxon>
        <taxon>Aphidoidea</taxon>
        <taxon>Aphididae</taxon>
        <taxon>Sipha</taxon>
    </lineage>
</organism>
<dbReference type="RefSeq" id="XP_025415758.1">
    <property type="nucleotide sequence ID" value="XM_025559973.1"/>
</dbReference>
<accession>A0A2S2QNL8</accession>
<dbReference type="OrthoDB" id="6493944at2759"/>
<evidence type="ECO:0000256" key="1">
    <source>
        <dbReference type="SAM" id="MobiDB-lite"/>
    </source>
</evidence>
<dbReference type="GeneID" id="112687330"/>
<proteinExistence type="predicted"/>